<protein>
    <recommendedName>
        <fullName evidence="2">Terpene synthase</fullName>
        <ecNumber evidence="2">4.2.3.-</ecNumber>
    </recommendedName>
</protein>
<proteinExistence type="inferred from homology"/>
<keyword evidence="1 2" id="KW-0456">Lyase</keyword>
<keyword evidence="2" id="KW-0479">Metal-binding</keyword>
<reference evidence="3" key="1">
    <citation type="submission" date="2021-10" db="EMBL/GenBank/DDBJ databases">
        <title>Streptomyces nigrumlapis sp.nov.,an antimicrobial producing actinobacterium isolated from Black Gobi rocks.</title>
        <authorList>
            <person name="Wen Y."/>
            <person name="Zhang W."/>
            <person name="Liu X.G."/>
        </authorList>
    </citation>
    <scope>NUCLEOTIDE SEQUENCE</scope>
    <source>
        <strain evidence="3">ST13-2-2</strain>
    </source>
</reference>
<keyword evidence="2" id="KW-0460">Magnesium</keyword>
<evidence type="ECO:0000256" key="2">
    <source>
        <dbReference type="RuleBase" id="RU366034"/>
    </source>
</evidence>
<dbReference type="RefSeq" id="WP_248861274.1">
    <property type="nucleotide sequence ID" value="NZ_CP086322.1"/>
</dbReference>
<evidence type="ECO:0000256" key="1">
    <source>
        <dbReference type="ARBA" id="ARBA00023239"/>
    </source>
</evidence>
<dbReference type="EC" id="4.2.3.-" evidence="2"/>
<dbReference type="SFLD" id="SFLDS00005">
    <property type="entry name" value="Isoprenoid_Synthase_Type_I"/>
    <property type="match status" value="1"/>
</dbReference>
<dbReference type="SUPFAM" id="SSF48576">
    <property type="entry name" value="Terpenoid synthases"/>
    <property type="match status" value="1"/>
</dbReference>
<dbReference type="PANTHER" id="PTHR35201">
    <property type="entry name" value="TERPENE SYNTHASE"/>
    <property type="match status" value="1"/>
</dbReference>
<dbReference type="InterPro" id="IPR034686">
    <property type="entry name" value="Terpene_cyclase-like_2"/>
</dbReference>
<dbReference type="Proteomes" id="UP000830115">
    <property type="component" value="Chromosome"/>
</dbReference>
<accession>A0ABY4LYH5</accession>
<organism evidence="3 4">
    <name type="scientific">Streptomyces halobius</name>
    <dbReference type="NCBI Taxonomy" id="2879846"/>
    <lineage>
        <taxon>Bacteria</taxon>
        <taxon>Bacillati</taxon>
        <taxon>Actinomycetota</taxon>
        <taxon>Actinomycetes</taxon>
        <taxon>Kitasatosporales</taxon>
        <taxon>Streptomycetaceae</taxon>
        <taxon>Streptomyces</taxon>
    </lineage>
</organism>
<dbReference type="SFLD" id="SFLDG01020">
    <property type="entry name" value="Terpene_Cyclase_Like_2"/>
    <property type="match status" value="1"/>
</dbReference>
<dbReference type="PANTHER" id="PTHR35201:SF4">
    <property type="entry name" value="BETA-PINACENE SYNTHASE-RELATED"/>
    <property type="match status" value="1"/>
</dbReference>
<keyword evidence="4" id="KW-1185">Reference proteome</keyword>
<sequence>MVEFRMPEFHAPFPLECSPHLAEASRGMWGWAELMGLVPTERARARLRATGADLSGAHVWPRASLSLLTLGCRWLALCFRIDDQLDEDHQGDRPEVCAAVIAELHRVLDGGVAQDEKGSSVVVRALSALWQETSADTPQHWQDAFIRHFGAFLDSYATEAALKSKGSALYLQEYLRWRRFSVGMPWLFDLVELELPCFLPARVRECAPMRQLRYAAALHIALVNDVYSLKRESLVGYPCNSVLIIAREQGCSVQQAVDAVADLVAGQARTFITARAELDQELDRLAVTAGERAAAAAYADTCAVNIRGQIAWHSQVMRYGIEDLRSAPPGDFASYPDDLIGPAREVRSGHERGRGLKAP</sequence>
<comment type="cofactor">
    <cofactor evidence="2">
        <name>Mg(2+)</name>
        <dbReference type="ChEBI" id="CHEBI:18420"/>
    </cofactor>
</comment>
<evidence type="ECO:0000313" key="4">
    <source>
        <dbReference type="Proteomes" id="UP000830115"/>
    </source>
</evidence>
<dbReference type="Gene3D" id="1.10.600.10">
    <property type="entry name" value="Farnesyl Diphosphate Synthase"/>
    <property type="match status" value="1"/>
</dbReference>
<comment type="similarity">
    <text evidence="2">Belongs to the terpene synthase family.</text>
</comment>
<gene>
    <name evidence="3" type="ORF">K9S39_00180</name>
</gene>
<evidence type="ECO:0000313" key="3">
    <source>
        <dbReference type="EMBL" id="UQA90533.1"/>
    </source>
</evidence>
<dbReference type="Pfam" id="PF19086">
    <property type="entry name" value="Terpene_syn_C_2"/>
    <property type="match status" value="1"/>
</dbReference>
<dbReference type="EMBL" id="CP086322">
    <property type="protein sequence ID" value="UQA90533.1"/>
    <property type="molecule type" value="Genomic_DNA"/>
</dbReference>
<name>A0ABY4LYH5_9ACTN</name>
<dbReference type="InterPro" id="IPR008949">
    <property type="entry name" value="Isoprenoid_synthase_dom_sf"/>
</dbReference>